<feature type="compositionally biased region" description="Basic and acidic residues" evidence="3">
    <location>
        <begin position="66"/>
        <end position="78"/>
    </location>
</feature>
<dbReference type="SUPFAM" id="SSF89447">
    <property type="entry name" value="AbrB/MazE/MraZ-like"/>
    <property type="match status" value="1"/>
</dbReference>
<dbReference type="Gene3D" id="2.10.260.10">
    <property type="match status" value="1"/>
</dbReference>
<organism evidence="5 6">
    <name type="scientific">Candidatus Electrothrix aarhusensis</name>
    <dbReference type="NCBI Taxonomy" id="1859131"/>
    <lineage>
        <taxon>Bacteria</taxon>
        <taxon>Pseudomonadati</taxon>
        <taxon>Thermodesulfobacteriota</taxon>
        <taxon>Desulfobulbia</taxon>
        <taxon>Desulfobulbales</taxon>
        <taxon>Desulfobulbaceae</taxon>
        <taxon>Candidatus Electrothrix</taxon>
    </lineage>
</organism>
<dbReference type="InterPro" id="IPR037914">
    <property type="entry name" value="SpoVT-AbrB_sf"/>
</dbReference>
<dbReference type="AlphaFoldDB" id="A0A3S3R9C3"/>
<evidence type="ECO:0000256" key="1">
    <source>
        <dbReference type="ARBA" id="ARBA00007924"/>
    </source>
</evidence>
<comment type="similarity">
    <text evidence="1">Belongs to the VapB family.</text>
</comment>
<protein>
    <submittedName>
        <fullName evidence="5">Antitoxin VapB</fullName>
    </submittedName>
</protein>
<evidence type="ECO:0000256" key="3">
    <source>
        <dbReference type="SAM" id="MobiDB-lite"/>
    </source>
</evidence>
<reference evidence="5 6" key="1">
    <citation type="submission" date="2017-01" db="EMBL/GenBank/DDBJ databases">
        <title>The cable genome- insights into the physiology and evolution of filamentous bacteria capable of sulfide oxidation via long distance electron transfer.</title>
        <authorList>
            <person name="Schreiber L."/>
            <person name="Bjerg J.T."/>
            <person name="Boggild A."/>
            <person name="Van De Vossenberg J."/>
            <person name="Meysman F."/>
            <person name="Nielsen L.P."/>
            <person name="Schramm A."/>
            <person name="Kjeldsen K.U."/>
        </authorList>
    </citation>
    <scope>NUCLEOTIDE SEQUENCE [LARGE SCALE GENOMIC DNA]</scope>
    <source>
        <strain evidence="5">MCF</strain>
    </source>
</reference>
<dbReference type="EMBL" id="MTKO01000035">
    <property type="protein sequence ID" value="RWX47342.1"/>
    <property type="molecule type" value="Genomic_DNA"/>
</dbReference>
<evidence type="ECO:0000313" key="5">
    <source>
        <dbReference type="EMBL" id="RWX47342.1"/>
    </source>
</evidence>
<feature type="region of interest" description="Disordered" evidence="3">
    <location>
        <begin position="59"/>
        <end position="78"/>
    </location>
</feature>
<dbReference type="PROSITE" id="PS51740">
    <property type="entry name" value="SPOVT_ABRB"/>
    <property type="match status" value="1"/>
</dbReference>
<gene>
    <name evidence="5" type="ORF">H206_03626</name>
</gene>
<dbReference type="PANTHER" id="PTHR37550:SF3">
    <property type="entry name" value="ANTITOXIN VAPB1"/>
    <property type="match status" value="1"/>
</dbReference>
<sequence length="78" mass="8939">MTCARTKIFKSNRSQAVRLPKSVSFPESIKNVEIIAIGNKRIIAPADQSWDDWFDAPGVSDDFMEERDQPKDQIRETL</sequence>
<dbReference type="NCBIfam" id="NF040493">
    <property type="entry name" value="TA_anti_VapB"/>
    <property type="match status" value="1"/>
</dbReference>
<dbReference type="InterPro" id="IPR047976">
    <property type="entry name" value="Anti_VapB2-like"/>
</dbReference>
<accession>A0A3S3R9C3</accession>
<evidence type="ECO:0000313" key="6">
    <source>
        <dbReference type="Proteomes" id="UP000287853"/>
    </source>
</evidence>
<dbReference type="InterPro" id="IPR007159">
    <property type="entry name" value="SpoVT-AbrB_dom"/>
</dbReference>
<feature type="domain" description="SpoVT-AbrB" evidence="4">
    <location>
        <begin position="6"/>
        <end position="48"/>
    </location>
</feature>
<evidence type="ECO:0000259" key="4">
    <source>
        <dbReference type="PROSITE" id="PS51740"/>
    </source>
</evidence>
<name>A0A3S3R9C3_9BACT</name>
<proteinExistence type="inferred from homology"/>
<dbReference type="InterPro" id="IPR051734">
    <property type="entry name" value="VapB_TA_antitoxins"/>
</dbReference>
<dbReference type="PANTHER" id="PTHR37550">
    <property type="entry name" value="ANTITOXIN VAPB1"/>
    <property type="match status" value="1"/>
</dbReference>
<comment type="caution">
    <text evidence="5">The sequence shown here is derived from an EMBL/GenBank/DDBJ whole genome shotgun (WGS) entry which is preliminary data.</text>
</comment>
<dbReference type="Proteomes" id="UP000287853">
    <property type="component" value="Unassembled WGS sequence"/>
</dbReference>
<keyword evidence="6" id="KW-1185">Reference proteome</keyword>
<keyword evidence="2" id="KW-0238">DNA-binding</keyword>
<evidence type="ECO:0000256" key="2">
    <source>
        <dbReference type="PROSITE-ProRule" id="PRU01076"/>
    </source>
</evidence>
<dbReference type="GO" id="GO:0003677">
    <property type="term" value="F:DNA binding"/>
    <property type="evidence" value="ECO:0007669"/>
    <property type="project" value="UniProtKB-UniRule"/>
</dbReference>